<keyword evidence="1" id="KW-0472">Membrane</keyword>
<comment type="caution">
    <text evidence="2">The sequence shown here is derived from an EMBL/GenBank/DDBJ whole genome shotgun (WGS) entry which is preliminary data.</text>
</comment>
<keyword evidence="1" id="KW-1133">Transmembrane helix</keyword>
<dbReference type="RefSeq" id="WP_062498285.1">
    <property type="nucleotide sequence ID" value="NZ_MXAN01000019.1"/>
</dbReference>
<dbReference type="Gene3D" id="3.30.700.10">
    <property type="entry name" value="Glycoprotein, Type 4 Pilin"/>
    <property type="match status" value="1"/>
</dbReference>
<gene>
    <name evidence="2" type="ORF">B5J94_03790</name>
</gene>
<sequence>MNLSFFDKKNKKTHVTNTTSHTNLMREAGFTLVELMVTLGIIVILASIAVPAFSSQIANMRLNDAANTIITTLKQAKADSFIFRKNVTVTLDVNNGSITHDKPELGNANAGNTISTQLNDKIVIKMTNNTKQTITFTPKKDIKELSDTATTTPISITLCHKGQKSNQPVINLYANGNIHVTTKQGGCA</sequence>
<feature type="transmembrane region" description="Helical" evidence="1">
    <location>
        <begin position="30"/>
        <end position="53"/>
    </location>
</feature>
<dbReference type="Proteomes" id="UP000191025">
    <property type="component" value="Unassembled WGS sequence"/>
</dbReference>
<dbReference type="Pfam" id="PF07963">
    <property type="entry name" value="N_methyl"/>
    <property type="match status" value="1"/>
</dbReference>
<dbReference type="AlphaFoldDB" id="A0A1V4H028"/>
<evidence type="ECO:0000256" key="1">
    <source>
        <dbReference type="SAM" id="Phobius"/>
    </source>
</evidence>
<organism evidence="2 3">
    <name type="scientific">Moraxella lacunata</name>
    <dbReference type="NCBI Taxonomy" id="477"/>
    <lineage>
        <taxon>Bacteria</taxon>
        <taxon>Pseudomonadati</taxon>
        <taxon>Pseudomonadota</taxon>
        <taxon>Gammaproteobacteria</taxon>
        <taxon>Moraxellales</taxon>
        <taxon>Moraxellaceae</taxon>
        <taxon>Moraxella</taxon>
    </lineage>
</organism>
<dbReference type="EMBL" id="MXAN01000019">
    <property type="protein sequence ID" value="OPH38269.1"/>
    <property type="molecule type" value="Genomic_DNA"/>
</dbReference>
<dbReference type="InterPro" id="IPR045584">
    <property type="entry name" value="Pilin-like"/>
</dbReference>
<evidence type="ECO:0000313" key="3">
    <source>
        <dbReference type="Proteomes" id="UP000191025"/>
    </source>
</evidence>
<name>A0A1V4H028_MORLA</name>
<accession>A0A1V4H028</accession>
<evidence type="ECO:0000313" key="2">
    <source>
        <dbReference type="EMBL" id="OPH38269.1"/>
    </source>
</evidence>
<dbReference type="PROSITE" id="PS00409">
    <property type="entry name" value="PROKAR_NTER_METHYL"/>
    <property type="match status" value="1"/>
</dbReference>
<dbReference type="SUPFAM" id="SSF54523">
    <property type="entry name" value="Pili subunits"/>
    <property type="match status" value="1"/>
</dbReference>
<proteinExistence type="predicted"/>
<keyword evidence="1" id="KW-0812">Transmembrane</keyword>
<reference evidence="3" key="1">
    <citation type="submission" date="2017-03" db="EMBL/GenBank/DDBJ databases">
        <title>Draft genome sequence of Moraxella equi CCUG 4950T type strain.</title>
        <authorList>
            <person name="Salva-Serra F."/>
            <person name="Engstrom-Jakobsson H."/>
            <person name="Thorell K."/>
            <person name="Jaen-Luchoro D."/>
            <person name="Gonzales-Siles L."/>
            <person name="Karlsson R."/>
            <person name="Yazdan S."/>
            <person name="Boulund F."/>
            <person name="Johnning A."/>
            <person name="Engstrand L."/>
            <person name="Kristiansson E."/>
            <person name="Moore E."/>
        </authorList>
    </citation>
    <scope>NUCLEOTIDE SEQUENCE [LARGE SCALE GENOMIC DNA]</scope>
    <source>
        <strain evidence="3">CCUG 4441</strain>
    </source>
</reference>
<evidence type="ECO:0008006" key="4">
    <source>
        <dbReference type="Google" id="ProtNLM"/>
    </source>
</evidence>
<dbReference type="InterPro" id="IPR012902">
    <property type="entry name" value="N_methyl_site"/>
</dbReference>
<dbReference type="NCBIfam" id="TIGR02532">
    <property type="entry name" value="IV_pilin_GFxxxE"/>
    <property type="match status" value="1"/>
</dbReference>
<protein>
    <recommendedName>
        <fullName evidence="4">Tfp pilus assembly protein FimT</fullName>
    </recommendedName>
</protein>